<gene>
    <name evidence="6" type="ORF">CAL65_00565</name>
</gene>
<dbReference type="PANTHER" id="PTHR36837:SF5">
    <property type="entry name" value="POLY-3-HYDROXYBUTYRATE SYNTHASE"/>
    <property type="match status" value="1"/>
</dbReference>
<dbReference type="NCBIfam" id="TIGR01838">
    <property type="entry name" value="PHA_synth_I"/>
    <property type="match status" value="1"/>
</dbReference>
<dbReference type="EMBL" id="NFZW01000001">
    <property type="protein sequence ID" value="RFA39343.1"/>
    <property type="molecule type" value="Genomic_DNA"/>
</dbReference>
<keyword evidence="7" id="KW-1185">Reference proteome</keyword>
<dbReference type="GO" id="GO:0042619">
    <property type="term" value="P:poly-hydroxybutyrate biosynthetic process"/>
    <property type="evidence" value="ECO:0007669"/>
    <property type="project" value="InterPro"/>
</dbReference>
<evidence type="ECO:0000256" key="4">
    <source>
        <dbReference type="ARBA" id="ARBA00023315"/>
    </source>
</evidence>
<dbReference type="Pfam" id="PF07167">
    <property type="entry name" value="PhaC_N"/>
    <property type="match status" value="1"/>
</dbReference>
<evidence type="ECO:0000313" key="6">
    <source>
        <dbReference type="EMBL" id="RFA39343.1"/>
    </source>
</evidence>
<comment type="caution">
    <text evidence="6">The sequence shown here is derived from an EMBL/GenBank/DDBJ whole genome shotgun (WGS) entry which is preliminary data.</text>
</comment>
<organism evidence="6 7">
    <name type="scientific">Alkalilimnicola ehrlichii</name>
    <dbReference type="NCBI Taxonomy" id="351052"/>
    <lineage>
        <taxon>Bacteria</taxon>
        <taxon>Pseudomonadati</taxon>
        <taxon>Pseudomonadota</taxon>
        <taxon>Gammaproteobacteria</taxon>
        <taxon>Chromatiales</taxon>
        <taxon>Ectothiorhodospiraceae</taxon>
        <taxon>Alkalilimnicola</taxon>
    </lineage>
</organism>
<dbReference type="Gene3D" id="3.40.50.1820">
    <property type="entry name" value="alpha/beta hydrolase"/>
    <property type="match status" value="1"/>
</dbReference>
<dbReference type="InterPro" id="IPR051321">
    <property type="entry name" value="PHA/PHB_synthase"/>
</dbReference>
<feature type="domain" description="Poly-beta-hydroxybutyrate polymerase N-terminal" evidence="5">
    <location>
        <begin position="108"/>
        <end position="275"/>
    </location>
</feature>
<dbReference type="InterPro" id="IPR029058">
    <property type="entry name" value="AB_hydrolase_fold"/>
</dbReference>
<dbReference type="RefSeq" id="WP_116300699.1">
    <property type="nucleotide sequence ID" value="NZ_NFZV01000001.1"/>
</dbReference>
<keyword evidence="3" id="KW-0808">Transferase</keyword>
<keyword evidence="4" id="KW-0012">Acyltransferase</keyword>
<protein>
    <submittedName>
        <fullName evidence="6">Class I poly(R)-hydroxyalkanoic acid synthase</fullName>
    </submittedName>
</protein>
<comment type="subcellular location">
    <subcellularLocation>
        <location evidence="1">Cytoplasm</location>
    </subcellularLocation>
</comment>
<dbReference type="AlphaFoldDB" id="A0A3E0X115"/>
<evidence type="ECO:0000256" key="1">
    <source>
        <dbReference type="ARBA" id="ARBA00004496"/>
    </source>
</evidence>
<dbReference type="Proteomes" id="UP000256763">
    <property type="component" value="Unassembled WGS sequence"/>
</dbReference>
<dbReference type="GO" id="GO:0016746">
    <property type="term" value="F:acyltransferase activity"/>
    <property type="evidence" value="ECO:0007669"/>
    <property type="project" value="UniProtKB-KW"/>
</dbReference>
<accession>A0A3E0X115</accession>
<name>A0A3E0X115_9GAMM</name>
<evidence type="ECO:0000256" key="2">
    <source>
        <dbReference type="ARBA" id="ARBA00022490"/>
    </source>
</evidence>
<reference evidence="7" key="1">
    <citation type="submission" date="2017-05" db="EMBL/GenBank/DDBJ databases">
        <authorList>
            <person name="Sharma S."/>
            <person name="Sidhu C."/>
            <person name="Pinnaka A.K."/>
        </authorList>
    </citation>
    <scope>NUCLEOTIDE SEQUENCE [LARGE SCALE GENOMIC DNA]</scope>
    <source>
        <strain evidence="7">AK93</strain>
    </source>
</reference>
<evidence type="ECO:0000259" key="5">
    <source>
        <dbReference type="Pfam" id="PF07167"/>
    </source>
</evidence>
<evidence type="ECO:0000256" key="3">
    <source>
        <dbReference type="ARBA" id="ARBA00022679"/>
    </source>
</evidence>
<dbReference type="InterPro" id="IPR010941">
    <property type="entry name" value="PhaC_N"/>
</dbReference>
<dbReference type="SUPFAM" id="SSF53474">
    <property type="entry name" value="alpha/beta-Hydrolases"/>
    <property type="match status" value="1"/>
</dbReference>
<evidence type="ECO:0000313" key="7">
    <source>
        <dbReference type="Proteomes" id="UP000256763"/>
    </source>
</evidence>
<sequence>MSENVAVDTKTVESSELSQTLAEIASKSQQLVQDFLKREQNAHHISVHDALHMSQLFQQLSARMMSNPMALMQAQMTFWQDYLALVQNATLRMLGVRPEPVIAPKKGDKRFQHESWEENPVFDFIKQSYLLAAEYLHSTVKNIEGLDPKRARQVEFYTRAFVDAMAPSNFIHTNPEVLRATLETRGQNLLNGLKNLLDDLSRGSVKMTDLDAFEVGKNVAISPGEVIYQNDLIQLIQYTPSTDKVYKRPLLFIPPWINKFYIADLQPENSLVKYIVDQGFTLFMISWKVPKKEDAERGYEDYMTDGVFKAMEVVLAETGEKDLNAIGYCLGGTLLGSVLAYMSAKGDDRIKSAAYFTTLLDFSDPGDVEVFIDELQVKSLEERMNRTGYLDGRNIAVTFNMLRANDLIWQYFINNYLHGKEPFPFDLLYWNSDATNMPAKMHSFYLRNMYLRNALREPGGITLLGEPIDLRKIKIPTCFVSTKEDHIAPWKTTYEGVNLHSGPTKFILGGSGHIAGVMNPPAKKKYFYWTNDGGRKIADPDKWLEKAEKYPGSWWPEWSKWAADKSGTQVAARKPGANKFKPIEPAPGSYVKERIV</sequence>
<dbReference type="GO" id="GO:0005737">
    <property type="term" value="C:cytoplasm"/>
    <property type="evidence" value="ECO:0007669"/>
    <property type="project" value="UniProtKB-SubCell"/>
</dbReference>
<proteinExistence type="predicted"/>
<keyword evidence="2" id="KW-0963">Cytoplasm</keyword>
<dbReference type="PANTHER" id="PTHR36837">
    <property type="entry name" value="POLY(3-HYDROXYALKANOATE) POLYMERASE SUBUNIT PHAC"/>
    <property type="match status" value="1"/>
</dbReference>
<dbReference type="OrthoDB" id="7208816at2"/>
<dbReference type="InterPro" id="IPR010963">
    <property type="entry name" value="PHA_synth_I"/>
</dbReference>